<keyword evidence="2" id="KW-1003">Cell membrane</keyword>
<dbReference type="RefSeq" id="WP_225252421.1">
    <property type="nucleotide sequence ID" value="NZ_JAIWIU010000340.1"/>
</dbReference>
<dbReference type="CDD" id="cd06173">
    <property type="entry name" value="MFS_MefA_like"/>
    <property type="match status" value="1"/>
</dbReference>
<protein>
    <submittedName>
        <fullName evidence="8">MFS transporter</fullName>
    </submittedName>
</protein>
<feature type="transmembrane region" description="Helical" evidence="6">
    <location>
        <begin position="215"/>
        <end position="235"/>
    </location>
</feature>
<dbReference type="InterPro" id="IPR011701">
    <property type="entry name" value="MFS"/>
</dbReference>
<evidence type="ECO:0000256" key="4">
    <source>
        <dbReference type="ARBA" id="ARBA00022989"/>
    </source>
</evidence>
<feature type="transmembrane region" description="Helical" evidence="6">
    <location>
        <begin position="12"/>
        <end position="37"/>
    </location>
</feature>
<feature type="transmembrane region" description="Helical" evidence="6">
    <location>
        <begin position="281"/>
        <end position="297"/>
    </location>
</feature>
<reference evidence="9" key="1">
    <citation type="submission" date="2023-07" db="EMBL/GenBank/DDBJ databases">
        <title>Molecular identification of indigenous halophilic bacteria isolated from red sea cost, biodegradation of synthetic dyes and assessment of degraded metabolite toxicity.</title>
        <authorList>
            <person name="Chaieb K."/>
            <person name="Altayb H.N."/>
        </authorList>
    </citation>
    <scope>NUCLEOTIDE SEQUENCE [LARGE SCALE GENOMIC DNA]</scope>
    <source>
        <strain evidence="9">K20</strain>
    </source>
</reference>
<keyword evidence="9" id="KW-1185">Reference proteome</keyword>
<dbReference type="Gene3D" id="1.20.1250.20">
    <property type="entry name" value="MFS general substrate transporter like domains"/>
    <property type="match status" value="1"/>
</dbReference>
<feature type="transmembrane region" description="Helical" evidence="6">
    <location>
        <begin position="247"/>
        <end position="269"/>
    </location>
</feature>
<comment type="caution">
    <text evidence="8">The sequence shown here is derived from an EMBL/GenBank/DDBJ whole genome shotgun (WGS) entry which is preliminary data.</text>
</comment>
<dbReference type="SUPFAM" id="SSF103473">
    <property type="entry name" value="MFS general substrate transporter"/>
    <property type="match status" value="1"/>
</dbReference>
<dbReference type="PANTHER" id="PTHR23513">
    <property type="entry name" value="INTEGRAL MEMBRANE EFFLUX PROTEIN-RELATED"/>
    <property type="match status" value="1"/>
</dbReference>
<dbReference type="InterPro" id="IPR036259">
    <property type="entry name" value="MFS_trans_sf"/>
</dbReference>
<feature type="domain" description="Major facilitator superfamily (MFS) profile" evidence="7">
    <location>
        <begin position="1"/>
        <end position="394"/>
    </location>
</feature>
<evidence type="ECO:0000256" key="5">
    <source>
        <dbReference type="ARBA" id="ARBA00023136"/>
    </source>
</evidence>
<dbReference type="Proteomes" id="UP001199044">
    <property type="component" value="Unassembled WGS sequence"/>
</dbReference>
<evidence type="ECO:0000256" key="3">
    <source>
        <dbReference type="ARBA" id="ARBA00022692"/>
    </source>
</evidence>
<feature type="transmembrane region" description="Helical" evidence="6">
    <location>
        <begin position="99"/>
        <end position="120"/>
    </location>
</feature>
<sequence length="416" mass="45286">MSRNSMSYYGYIFSHLCSIVAFRSASVVIIWALVQLFGHAESVGVLVAVMWVANILFLPISGYLLDRYAKKTVVLFCSIASVLLAFILLFSYQSFISCLILISLLSILNSAISTAPNTLIPLLVSKENLTNAIGISSTLNSLQVIIGVVVGGGVIYAVGIVNSLLATFVLYLISLLLFSFVRLPSGEKPAPSAESKALQITQGFRSLKQLKPELMFCYSAMVGNFILTPLISVVVPIYVQRTLNNDISYVVLFESSIAIGMLIGGTLSVKMNRWFNRYQQVLLGGLLIGLGVMAFAYTHTAAIKAIALFLSGMGLTIKGIQFSSLRGHAVPVSHKARIESAIFALCVLTIPLGSMAFSYAIDINLFNIDTLIMTMGGLIILSLAFITQTRDCIEALTAQDTQLENYYTTRYPRAFL</sequence>
<proteinExistence type="predicted"/>
<evidence type="ECO:0000313" key="8">
    <source>
        <dbReference type="EMBL" id="MCA2019219.1"/>
    </source>
</evidence>
<evidence type="ECO:0000256" key="1">
    <source>
        <dbReference type="ARBA" id="ARBA00004651"/>
    </source>
</evidence>
<dbReference type="PANTHER" id="PTHR23513:SF6">
    <property type="entry name" value="MAJOR FACILITATOR SUPERFAMILY ASSOCIATED DOMAIN-CONTAINING PROTEIN"/>
    <property type="match status" value="1"/>
</dbReference>
<keyword evidence="4 6" id="KW-1133">Transmembrane helix</keyword>
<dbReference type="PROSITE" id="PS50850">
    <property type="entry name" value="MFS"/>
    <property type="match status" value="1"/>
</dbReference>
<keyword evidence="5 6" id="KW-0472">Membrane</keyword>
<feature type="transmembrane region" description="Helical" evidence="6">
    <location>
        <begin position="164"/>
        <end position="183"/>
    </location>
</feature>
<dbReference type="EMBL" id="JAIWIU010000340">
    <property type="protein sequence ID" value="MCA2019219.1"/>
    <property type="molecule type" value="Genomic_DNA"/>
</dbReference>
<evidence type="ECO:0000256" key="6">
    <source>
        <dbReference type="SAM" id="Phobius"/>
    </source>
</evidence>
<gene>
    <name evidence="8" type="ORF">LDJ79_24205</name>
</gene>
<dbReference type="InterPro" id="IPR020846">
    <property type="entry name" value="MFS_dom"/>
</dbReference>
<feature type="transmembrane region" description="Helical" evidence="6">
    <location>
        <begin position="132"/>
        <end position="158"/>
    </location>
</feature>
<evidence type="ECO:0000259" key="7">
    <source>
        <dbReference type="PROSITE" id="PS50850"/>
    </source>
</evidence>
<feature type="transmembrane region" description="Helical" evidence="6">
    <location>
        <begin position="72"/>
        <end position="93"/>
    </location>
</feature>
<feature type="transmembrane region" description="Helical" evidence="6">
    <location>
        <begin position="366"/>
        <end position="386"/>
    </location>
</feature>
<dbReference type="Pfam" id="PF07690">
    <property type="entry name" value="MFS_1"/>
    <property type="match status" value="1"/>
</dbReference>
<name>A0ABS7YXQ9_9VIBR</name>
<feature type="transmembrane region" description="Helical" evidence="6">
    <location>
        <begin position="43"/>
        <end position="65"/>
    </location>
</feature>
<evidence type="ECO:0000313" key="9">
    <source>
        <dbReference type="Proteomes" id="UP001199044"/>
    </source>
</evidence>
<keyword evidence="3 6" id="KW-0812">Transmembrane</keyword>
<comment type="subcellular location">
    <subcellularLocation>
        <location evidence="1">Cell membrane</location>
        <topology evidence="1">Multi-pass membrane protein</topology>
    </subcellularLocation>
</comment>
<feature type="transmembrane region" description="Helical" evidence="6">
    <location>
        <begin position="341"/>
        <end position="360"/>
    </location>
</feature>
<evidence type="ECO:0000256" key="2">
    <source>
        <dbReference type="ARBA" id="ARBA00022475"/>
    </source>
</evidence>
<accession>A0ABS7YXQ9</accession>
<organism evidence="8 9">
    <name type="scientific">Vibrio tritonius</name>
    <dbReference type="NCBI Taxonomy" id="1435069"/>
    <lineage>
        <taxon>Bacteria</taxon>
        <taxon>Pseudomonadati</taxon>
        <taxon>Pseudomonadota</taxon>
        <taxon>Gammaproteobacteria</taxon>
        <taxon>Vibrionales</taxon>
        <taxon>Vibrionaceae</taxon>
        <taxon>Vibrio</taxon>
    </lineage>
</organism>